<feature type="compositionally biased region" description="Low complexity" evidence="7">
    <location>
        <begin position="419"/>
        <end position="443"/>
    </location>
</feature>
<keyword evidence="3 6" id="KW-0064">Aspartyl protease</keyword>
<protein>
    <submittedName>
        <fullName evidence="11">Cathepsin D</fullName>
    </submittedName>
</protein>
<evidence type="ECO:0000313" key="10">
    <source>
        <dbReference type="EMBL" id="JAG05614.1"/>
    </source>
</evidence>
<dbReference type="PANTHER" id="PTHR47966:SF51">
    <property type="entry name" value="BETA-SITE APP-CLEAVING ENZYME, ISOFORM A-RELATED"/>
    <property type="match status" value="1"/>
</dbReference>
<feature type="non-terminal residue" evidence="11">
    <location>
        <position position="1"/>
    </location>
</feature>
<dbReference type="InterPro" id="IPR034164">
    <property type="entry name" value="Pepsin-like_dom"/>
</dbReference>
<evidence type="ECO:0000256" key="5">
    <source>
        <dbReference type="PIRSR" id="PIRSR601461-1"/>
    </source>
</evidence>
<evidence type="ECO:0000256" key="2">
    <source>
        <dbReference type="ARBA" id="ARBA00022670"/>
    </source>
</evidence>
<dbReference type="EMBL" id="GBHO01037990">
    <property type="protein sequence ID" value="JAG05614.1"/>
    <property type="molecule type" value="Transcribed_RNA"/>
</dbReference>
<dbReference type="InterPro" id="IPR021109">
    <property type="entry name" value="Peptidase_aspartic_dom_sf"/>
</dbReference>
<dbReference type="InterPro" id="IPR001461">
    <property type="entry name" value="Aspartic_peptidase_A1"/>
</dbReference>
<evidence type="ECO:0000256" key="3">
    <source>
        <dbReference type="ARBA" id="ARBA00022750"/>
    </source>
</evidence>
<dbReference type="InterPro" id="IPR001969">
    <property type="entry name" value="Aspartic_peptidase_AS"/>
</dbReference>
<feature type="region of interest" description="Disordered" evidence="7">
    <location>
        <begin position="417"/>
        <end position="450"/>
    </location>
</feature>
<dbReference type="AlphaFoldDB" id="A0A0A9WLB5"/>
<dbReference type="PROSITE" id="PS00141">
    <property type="entry name" value="ASP_PROTEASE"/>
    <property type="match status" value="2"/>
</dbReference>
<reference evidence="11" key="2">
    <citation type="submission" date="2014-07" db="EMBL/GenBank/DDBJ databases">
        <authorList>
            <person name="Hull J."/>
        </authorList>
    </citation>
    <scope>NUCLEOTIDE SEQUENCE</scope>
</reference>
<dbReference type="Gene3D" id="2.60.40.1960">
    <property type="match status" value="1"/>
</dbReference>
<comment type="similarity">
    <text evidence="1 6">Belongs to the peptidase A1 family.</text>
</comment>
<feature type="active site" evidence="5">
    <location>
        <position position="130"/>
    </location>
</feature>
<evidence type="ECO:0000256" key="4">
    <source>
        <dbReference type="ARBA" id="ARBA00022801"/>
    </source>
</evidence>
<dbReference type="CDD" id="cd05471">
    <property type="entry name" value="pepsin_like"/>
    <property type="match status" value="1"/>
</dbReference>
<organism evidence="11">
    <name type="scientific">Lygus hesperus</name>
    <name type="common">Western plant bug</name>
    <dbReference type="NCBI Taxonomy" id="30085"/>
    <lineage>
        <taxon>Eukaryota</taxon>
        <taxon>Metazoa</taxon>
        <taxon>Ecdysozoa</taxon>
        <taxon>Arthropoda</taxon>
        <taxon>Hexapoda</taxon>
        <taxon>Insecta</taxon>
        <taxon>Pterygota</taxon>
        <taxon>Neoptera</taxon>
        <taxon>Paraneoptera</taxon>
        <taxon>Hemiptera</taxon>
        <taxon>Heteroptera</taxon>
        <taxon>Panheteroptera</taxon>
        <taxon>Cimicomorpha</taxon>
        <taxon>Miridae</taxon>
        <taxon>Mirini</taxon>
        <taxon>Lygus</taxon>
    </lineage>
</organism>
<evidence type="ECO:0000256" key="7">
    <source>
        <dbReference type="SAM" id="MobiDB-lite"/>
    </source>
</evidence>
<evidence type="ECO:0000256" key="1">
    <source>
        <dbReference type="ARBA" id="ARBA00007447"/>
    </source>
</evidence>
<reference evidence="11" key="1">
    <citation type="journal article" date="2014" name="PLoS ONE">
        <title>Transcriptome-Based Identification of ABC Transporters in the Western Tarnished Plant Bug Lygus hesperus.</title>
        <authorList>
            <person name="Hull J.J."/>
            <person name="Chaney K."/>
            <person name="Geib S.M."/>
            <person name="Fabrick J.A."/>
            <person name="Brent C.S."/>
            <person name="Walsh D."/>
            <person name="Lavine L.C."/>
        </authorList>
    </citation>
    <scope>NUCLEOTIDE SEQUENCE</scope>
</reference>
<dbReference type="EMBL" id="GBHO01037992">
    <property type="protein sequence ID" value="JAG05612.1"/>
    <property type="molecule type" value="Transcribed_RNA"/>
</dbReference>
<accession>A0A0A9WLB5</accession>
<dbReference type="PROSITE" id="PS51767">
    <property type="entry name" value="PEPTIDASE_A1"/>
    <property type="match status" value="1"/>
</dbReference>
<dbReference type="FunFam" id="2.40.70.10:FF:000115">
    <property type="entry name" value="Lysosomal aspartic protease"/>
    <property type="match status" value="1"/>
</dbReference>
<dbReference type="EMBL" id="GBHO01037989">
    <property type="protein sequence ID" value="JAG05615.1"/>
    <property type="molecule type" value="Transcribed_RNA"/>
</dbReference>
<feature type="domain" description="Peptidase A1" evidence="8">
    <location>
        <begin position="112"/>
        <end position="412"/>
    </location>
</feature>
<dbReference type="Pfam" id="PF00026">
    <property type="entry name" value="Asp"/>
    <property type="match status" value="1"/>
</dbReference>
<evidence type="ECO:0000256" key="6">
    <source>
        <dbReference type="RuleBase" id="RU000454"/>
    </source>
</evidence>
<evidence type="ECO:0000313" key="9">
    <source>
        <dbReference type="EMBL" id="JAG05612.1"/>
    </source>
</evidence>
<dbReference type="InterPro" id="IPR033121">
    <property type="entry name" value="PEPTIDASE_A1"/>
</dbReference>
<gene>
    <name evidence="11" type="primary">Ctsd_2</name>
    <name evidence="9" type="synonym">Ctsd_0</name>
    <name evidence="10" type="synonym">Ctsd_1</name>
    <name evidence="11" type="ORF">CM83_66302</name>
    <name evidence="10" type="ORF">CM83_66303</name>
    <name evidence="9" type="ORF">CM83_66304</name>
</gene>
<keyword evidence="4 6" id="KW-0378">Hydrolase</keyword>
<evidence type="ECO:0000313" key="11">
    <source>
        <dbReference type="EMBL" id="JAG05615.1"/>
    </source>
</evidence>
<keyword evidence="2 6" id="KW-0645">Protease</keyword>
<feature type="active site" evidence="5">
    <location>
        <position position="308"/>
    </location>
</feature>
<name>A0A0A9WLB5_LYGHE</name>
<dbReference type="PANTHER" id="PTHR47966">
    <property type="entry name" value="BETA-SITE APP-CLEAVING ENZYME, ISOFORM A-RELATED"/>
    <property type="match status" value="1"/>
</dbReference>
<sequence>TQVGNQFCTGTPNLFADPIKKSPFGKQSLVSVPVHAMRSAAVYFIVAASCTLWGLPGTASLKFKVPVHKADSSNIHEKIRANLRSTSLESASLINTVKPIVPLTTTDIGTIFYGIVEIGTPPQKFKVVFDTGSSDLWVTSGRSPYCRPKSCYYALLSNTYAPNNTEFTSIYGSGSVSGDLASDTVQFAGVRISKQIFGQATSEVEALLETPQDGILGLGFPDLSNFMVPPFFSAMKQKVFDVNAFSFHLSKKEQGESNIIFGGWDDTIVKSENDLKWIPITKKAYWEFAVDSMTIGNLSFDNIKAIADTGTSLIVGPPEDVKRIAVTIGAVLMNNLILVPASRISSLPDLKLVINGLPYTLAPKDYIVLVEGKVAVIGIAPGSGIDFWILGDVFLSNYYSVFNVDLGAVAFADLPAPQSPTTQPPTTTQPTTQSPSTSPPTTTEKPGGNGVSPVTSCSYLLLFVLFYHHAAFNQLLI</sequence>
<dbReference type="Gene3D" id="2.40.70.10">
    <property type="entry name" value="Acid Proteases"/>
    <property type="match status" value="2"/>
</dbReference>
<dbReference type="GO" id="GO:0005764">
    <property type="term" value="C:lysosome"/>
    <property type="evidence" value="ECO:0007669"/>
    <property type="project" value="TreeGrafter"/>
</dbReference>
<evidence type="ECO:0000259" key="8">
    <source>
        <dbReference type="PROSITE" id="PS51767"/>
    </source>
</evidence>
<dbReference type="GO" id="GO:0006508">
    <property type="term" value="P:proteolysis"/>
    <property type="evidence" value="ECO:0007669"/>
    <property type="project" value="UniProtKB-KW"/>
</dbReference>
<dbReference type="GO" id="GO:0004190">
    <property type="term" value="F:aspartic-type endopeptidase activity"/>
    <property type="evidence" value="ECO:0007669"/>
    <property type="project" value="UniProtKB-KW"/>
</dbReference>
<proteinExistence type="inferred from homology"/>
<dbReference type="SUPFAM" id="SSF50630">
    <property type="entry name" value="Acid proteases"/>
    <property type="match status" value="1"/>
</dbReference>
<dbReference type="PRINTS" id="PR00792">
    <property type="entry name" value="PEPSIN"/>
</dbReference>